<dbReference type="PANTHER" id="PTHR12053:SF3">
    <property type="entry name" value="CARBOXYPEPTIDASE Q"/>
    <property type="match status" value="1"/>
</dbReference>
<dbReference type="InterPro" id="IPR007484">
    <property type="entry name" value="Peptidase_M28"/>
</dbReference>
<keyword evidence="9" id="KW-0479">Metal-binding</keyword>
<evidence type="ECO:0000256" key="9">
    <source>
        <dbReference type="ARBA" id="ARBA00022723"/>
    </source>
</evidence>
<proteinExistence type="predicted"/>
<dbReference type="GO" id="GO:0005576">
    <property type="term" value="C:extracellular region"/>
    <property type="evidence" value="ECO:0007669"/>
    <property type="project" value="UniProtKB-SubCell"/>
</dbReference>
<dbReference type="AlphaFoldDB" id="A0A9D7S7F0"/>
<evidence type="ECO:0000256" key="12">
    <source>
        <dbReference type="ARBA" id="ARBA00022824"/>
    </source>
</evidence>
<dbReference type="Proteomes" id="UP000808349">
    <property type="component" value="Unassembled WGS sequence"/>
</dbReference>
<evidence type="ECO:0000256" key="7">
    <source>
        <dbReference type="ARBA" id="ARBA00022645"/>
    </source>
</evidence>
<keyword evidence="14" id="KW-0333">Golgi apparatus</keyword>
<evidence type="ECO:0000256" key="6">
    <source>
        <dbReference type="ARBA" id="ARBA00022525"/>
    </source>
</evidence>
<evidence type="ECO:0000256" key="14">
    <source>
        <dbReference type="ARBA" id="ARBA00023034"/>
    </source>
</evidence>
<protein>
    <recommendedName>
        <fullName evidence="5">Carboxypeptidase Q</fullName>
    </recommendedName>
    <alternativeName>
        <fullName evidence="20">Plasma glutamate carboxypeptidase</fullName>
    </alternativeName>
</protein>
<evidence type="ECO:0000256" key="13">
    <source>
        <dbReference type="ARBA" id="ARBA00022833"/>
    </source>
</evidence>
<dbReference type="EMBL" id="JADKFW010000004">
    <property type="protein sequence ID" value="MBK9716209.1"/>
    <property type="molecule type" value="Genomic_DNA"/>
</dbReference>
<dbReference type="Pfam" id="PF04389">
    <property type="entry name" value="Peptidase_M28"/>
    <property type="match status" value="1"/>
</dbReference>
<comment type="subcellular location">
    <subcellularLocation>
        <location evidence="1">Endoplasmic reticulum</location>
    </subcellularLocation>
    <subcellularLocation>
        <location evidence="3">Golgi apparatus</location>
    </subcellularLocation>
    <subcellularLocation>
        <location evidence="2">Lysosome</location>
    </subcellularLocation>
    <subcellularLocation>
        <location evidence="4">Secreted</location>
    </subcellularLocation>
</comment>
<dbReference type="GO" id="GO:0005764">
    <property type="term" value="C:lysosome"/>
    <property type="evidence" value="ECO:0007669"/>
    <property type="project" value="UniProtKB-SubCell"/>
</dbReference>
<keyword evidence="6" id="KW-0964">Secreted</keyword>
<keyword evidence="18" id="KW-0458">Lysosome</keyword>
<keyword evidence="13" id="KW-0862">Zinc</keyword>
<keyword evidence="11" id="KW-0378">Hydrolase</keyword>
<name>A0A9D7S7F0_9BACT</name>
<evidence type="ECO:0000256" key="16">
    <source>
        <dbReference type="ARBA" id="ARBA00023145"/>
    </source>
</evidence>
<evidence type="ECO:0000256" key="1">
    <source>
        <dbReference type="ARBA" id="ARBA00004240"/>
    </source>
</evidence>
<keyword evidence="12" id="KW-0256">Endoplasmic reticulum</keyword>
<dbReference type="InterPro" id="IPR039866">
    <property type="entry name" value="CPQ"/>
</dbReference>
<evidence type="ECO:0000313" key="23">
    <source>
        <dbReference type="Proteomes" id="UP000808349"/>
    </source>
</evidence>
<evidence type="ECO:0000256" key="8">
    <source>
        <dbReference type="ARBA" id="ARBA00022670"/>
    </source>
</evidence>
<comment type="caution">
    <text evidence="22">The sequence shown here is derived from an EMBL/GenBank/DDBJ whole genome shotgun (WGS) entry which is preliminary data.</text>
</comment>
<sequence>MNNINLVQKYISNSQFIRFGFFLFALSILNLNDLKSQTNEEQSYLIKSIYEKALTDQMAYKWLYYLSEKIGGRIAGSPQNYAAIEFTHQILDSIGTDTVWNQPCQVNYWYRGKEEVARIINHPLIGTMELKVLALGGSGATPPTGISGEIIEVKTLDEAKALGSKLKDKIVYFSRAFDNKHVRTFNAYGGAVDQRVFGPNVASKFGAKACIVRSMTGRLDDFPHTGVTIFEDGITPIPAIAVCTNDAEMLSQLTQKGPVQVYVKTSCENRGPKQSYSVIGEIKGTEKPNEIILVGGHLDSWDVGGGAHDDGAGCVQSMDVIYLLKKIGYKPRRTIRCVLFQNEENGLAGGREYAKVSNDNKEFHFAAIESDAGGFTPQGFSFDSDSSALKNYLPFFKTWDELLSPYDIHFDKGGSGADIGPLRSQKGILFGLKPDSQRYFDYHHTAADRINAVHPRELALGSSAMASLVYLLDLIP</sequence>
<keyword evidence="7" id="KW-0121">Carboxypeptidase</keyword>
<organism evidence="22 23">
    <name type="scientific">Candidatus Defluviibacterium haderslevense</name>
    <dbReference type="NCBI Taxonomy" id="2981993"/>
    <lineage>
        <taxon>Bacteria</taxon>
        <taxon>Pseudomonadati</taxon>
        <taxon>Bacteroidota</taxon>
        <taxon>Saprospiria</taxon>
        <taxon>Saprospirales</taxon>
        <taxon>Saprospiraceae</taxon>
        <taxon>Candidatus Defluviibacterium</taxon>
    </lineage>
</organism>
<gene>
    <name evidence="22" type="ORF">IPO85_01550</name>
</gene>
<evidence type="ECO:0000256" key="18">
    <source>
        <dbReference type="ARBA" id="ARBA00023228"/>
    </source>
</evidence>
<dbReference type="GO" id="GO:0070573">
    <property type="term" value="F:metallodipeptidase activity"/>
    <property type="evidence" value="ECO:0007669"/>
    <property type="project" value="InterPro"/>
</dbReference>
<evidence type="ECO:0000259" key="21">
    <source>
        <dbReference type="Pfam" id="PF04389"/>
    </source>
</evidence>
<keyword evidence="8" id="KW-0645">Protease</keyword>
<evidence type="ECO:0000256" key="5">
    <source>
        <dbReference type="ARBA" id="ARBA00014116"/>
    </source>
</evidence>
<dbReference type="SUPFAM" id="SSF53187">
    <property type="entry name" value="Zn-dependent exopeptidases"/>
    <property type="match status" value="1"/>
</dbReference>
<evidence type="ECO:0000256" key="3">
    <source>
        <dbReference type="ARBA" id="ARBA00004555"/>
    </source>
</evidence>
<keyword evidence="15" id="KW-0482">Metalloprotease</keyword>
<feature type="domain" description="Peptidase M28" evidence="21">
    <location>
        <begin position="278"/>
        <end position="461"/>
    </location>
</feature>
<dbReference type="GO" id="GO:0006508">
    <property type="term" value="P:proteolysis"/>
    <property type="evidence" value="ECO:0007669"/>
    <property type="project" value="UniProtKB-KW"/>
</dbReference>
<dbReference type="PANTHER" id="PTHR12053">
    <property type="entry name" value="PROTEASE FAMILY M28 PLASMA GLUTAMATE CARBOXYPEPTIDASE-RELATED"/>
    <property type="match status" value="1"/>
</dbReference>
<keyword evidence="16" id="KW-0865">Zymogen</keyword>
<dbReference type="Gene3D" id="3.50.30.30">
    <property type="match status" value="1"/>
</dbReference>
<comment type="subunit">
    <text evidence="19">Homodimer. The monomeric form is inactive while the homodimer is active.</text>
</comment>
<evidence type="ECO:0000256" key="19">
    <source>
        <dbReference type="ARBA" id="ARBA00025833"/>
    </source>
</evidence>
<evidence type="ECO:0000256" key="10">
    <source>
        <dbReference type="ARBA" id="ARBA00022729"/>
    </source>
</evidence>
<reference evidence="22 23" key="1">
    <citation type="submission" date="2020-10" db="EMBL/GenBank/DDBJ databases">
        <title>Connecting structure to function with the recovery of over 1000 high-quality activated sludge metagenome-assembled genomes encoding full-length rRNA genes using long-read sequencing.</title>
        <authorList>
            <person name="Singleton C.M."/>
            <person name="Petriglieri F."/>
            <person name="Kristensen J.M."/>
            <person name="Kirkegaard R.H."/>
            <person name="Michaelsen T.Y."/>
            <person name="Andersen M.H."/>
            <person name="Karst S.M."/>
            <person name="Dueholm M.S."/>
            <person name="Nielsen P.H."/>
            <person name="Albertsen M."/>
        </authorList>
    </citation>
    <scope>NUCLEOTIDE SEQUENCE [LARGE SCALE GENOMIC DNA]</scope>
    <source>
        <strain evidence="22">Ribe_18-Q3-R11-54_BAT3C.373</strain>
    </source>
</reference>
<keyword evidence="10" id="KW-0732">Signal</keyword>
<dbReference type="Gene3D" id="3.40.630.10">
    <property type="entry name" value="Zn peptidases"/>
    <property type="match status" value="1"/>
</dbReference>
<keyword evidence="17" id="KW-0325">Glycoprotein</keyword>
<accession>A0A9D7S7F0</accession>
<dbReference type="GO" id="GO:0004180">
    <property type="term" value="F:carboxypeptidase activity"/>
    <property type="evidence" value="ECO:0007669"/>
    <property type="project" value="UniProtKB-KW"/>
</dbReference>
<evidence type="ECO:0000256" key="20">
    <source>
        <dbReference type="ARBA" id="ARBA00033328"/>
    </source>
</evidence>
<evidence type="ECO:0000256" key="2">
    <source>
        <dbReference type="ARBA" id="ARBA00004371"/>
    </source>
</evidence>
<evidence type="ECO:0000256" key="17">
    <source>
        <dbReference type="ARBA" id="ARBA00023180"/>
    </source>
</evidence>
<evidence type="ECO:0000256" key="15">
    <source>
        <dbReference type="ARBA" id="ARBA00023049"/>
    </source>
</evidence>
<evidence type="ECO:0000256" key="11">
    <source>
        <dbReference type="ARBA" id="ARBA00022801"/>
    </source>
</evidence>
<evidence type="ECO:0000256" key="4">
    <source>
        <dbReference type="ARBA" id="ARBA00004613"/>
    </source>
</evidence>
<evidence type="ECO:0000313" key="22">
    <source>
        <dbReference type="EMBL" id="MBK9716209.1"/>
    </source>
</evidence>
<dbReference type="GO" id="GO:0046872">
    <property type="term" value="F:metal ion binding"/>
    <property type="evidence" value="ECO:0007669"/>
    <property type="project" value="UniProtKB-KW"/>
</dbReference>